<dbReference type="Pfam" id="PF07321">
    <property type="entry name" value="YscO"/>
    <property type="match status" value="1"/>
</dbReference>
<gene>
    <name evidence="2" type="ORF">CAL13_05120</name>
</gene>
<dbReference type="Gene3D" id="1.10.287.1700">
    <property type="match status" value="1"/>
</dbReference>
<proteinExistence type="predicted"/>
<dbReference type="RefSeq" id="WP_086071720.1">
    <property type="nucleotide sequence ID" value="NZ_CP021109.1"/>
</dbReference>
<keyword evidence="3" id="KW-1185">Reference proteome</keyword>
<name>A0A1W6YXM9_9BORD</name>
<evidence type="ECO:0000313" key="2">
    <source>
        <dbReference type="EMBL" id="ARP85659.1"/>
    </source>
</evidence>
<feature type="coiled-coil region" evidence="1">
    <location>
        <begin position="93"/>
        <end position="149"/>
    </location>
</feature>
<dbReference type="AlphaFoldDB" id="A0A1W6YXM9"/>
<organism evidence="2 3">
    <name type="scientific">Bordetella genomosp. 9</name>
    <dbReference type="NCBI Taxonomy" id="1416803"/>
    <lineage>
        <taxon>Bacteria</taxon>
        <taxon>Pseudomonadati</taxon>
        <taxon>Pseudomonadota</taxon>
        <taxon>Betaproteobacteria</taxon>
        <taxon>Burkholderiales</taxon>
        <taxon>Alcaligenaceae</taxon>
        <taxon>Bordetella</taxon>
    </lineage>
</organism>
<dbReference type="EMBL" id="CP021109">
    <property type="protein sequence ID" value="ARP85659.1"/>
    <property type="molecule type" value="Genomic_DNA"/>
</dbReference>
<dbReference type="InterPro" id="IPR053716">
    <property type="entry name" value="Flag_assembly_chemotaxis_eff"/>
</dbReference>
<keyword evidence="1" id="KW-0175">Coiled coil</keyword>
<reference evidence="2 3" key="1">
    <citation type="submission" date="2017-05" db="EMBL/GenBank/DDBJ databases">
        <title>Complete and WGS of Bordetella genogroups.</title>
        <authorList>
            <person name="Spilker T."/>
            <person name="LiPuma J."/>
        </authorList>
    </citation>
    <scope>NUCLEOTIDE SEQUENCE [LARGE SCALE GENOMIC DNA]</scope>
    <source>
        <strain evidence="2 3">AU17164</strain>
    </source>
</reference>
<evidence type="ECO:0008006" key="4">
    <source>
        <dbReference type="Google" id="ProtNLM"/>
    </source>
</evidence>
<dbReference type="InterPro" id="IPR009929">
    <property type="entry name" value="T3SS_YscO"/>
</dbReference>
<accession>A0A1W6YXM9</accession>
<evidence type="ECO:0000256" key="1">
    <source>
        <dbReference type="SAM" id="Coils"/>
    </source>
</evidence>
<evidence type="ECO:0000313" key="3">
    <source>
        <dbReference type="Proteomes" id="UP000194139"/>
    </source>
</evidence>
<dbReference type="Proteomes" id="UP000194139">
    <property type="component" value="Chromosome"/>
</dbReference>
<feature type="coiled-coil region" evidence="1">
    <location>
        <begin position="30"/>
        <end position="57"/>
    </location>
</feature>
<protein>
    <recommendedName>
        <fullName evidence="4">Type III secretion protein</fullName>
    </recommendedName>
</protein>
<sequence>MTDVRAKLLRVRESREQRAARALVGLRAACNEADARVKRERRRLEDWRVQAEEEEASLYAKLIGNAVSPRAMAAKLAKVEALRQRTREHWRSLEEAQRAADAAELALRSGQEARLQAIKATQKCLEAINLELKERVMAEERKLDAELDEVAVLQHRREVA</sequence>